<dbReference type="EMBL" id="MHQN01000023">
    <property type="protein sequence ID" value="OHA03177.1"/>
    <property type="molecule type" value="Genomic_DNA"/>
</dbReference>
<feature type="transmembrane region" description="Helical" evidence="1">
    <location>
        <begin position="311"/>
        <end position="328"/>
    </location>
</feature>
<dbReference type="AlphaFoldDB" id="A0A1G2KUP6"/>
<proteinExistence type="predicted"/>
<dbReference type="Proteomes" id="UP000177177">
    <property type="component" value="Unassembled WGS sequence"/>
</dbReference>
<comment type="caution">
    <text evidence="2">The sequence shown here is derived from an EMBL/GenBank/DDBJ whole genome shotgun (WGS) entry which is preliminary data.</text>
</comment>
<evidence type="ECO:0008006" key="4">
    <source>
        <dbReference type="Google" id="ProtNLM"/>
    </source>
</evidence>
<feature type="transmembrane region" description="Helical" evidence="1">
    <location>
        <begin position="106"/>
        <end position="127"/>
    </location>
</feature>
<feature type="transmembrane region" description="Helical" evidence="1">
    <location>
        <begin position="340"/>
        <end position="357"/>
    </location>
</feature>
<organism evidence="2 3">
    <name type="scientific">Candidatus Sungbacteria bacterium RIFCSPHIGHO2_02_FULL_53_17</name>
    <dbReference type="NCBI Taxonomy" id="1802275"/>
    <lineage>
        <taxon>Bacteria</taxon>
        <taxon>Candidatus Sungiibacteriota</taxon>
    </lineage>
</organism>
<protein>
    <recommendedName>
        <fullName evidence="4">Glycosyltransferase RgtA/B/C/D-like domain-containing protein</fullName>
    </recommendedName>
</protein>
<feature type="transmembrane region" description="Helical" evidence="1">
    <location>
        <begin position="82"/>
        <end position="100"/>
    </location>
</feature>
<feature type="transmembrane region" description="Helical" evidence="1">
    <location>
        <begin position="399"/>
        <end position="417"/>
    </location>
</feature>
<keyword evidence="1" id="KW-0812">Transmembrane</keyword>
<feature type="transmembrane region" description="Helical" evidence="1">
    <location>
        <begin position="191"/>
        <end position="208"/>
    </location>
</feature>
<accession>A0A1G2KUP6</accession>
<sequence>MLHRPFIFFGPWILALALGVGFLYALPPFLIKAAVEEEGRFFVLPNLNHLSDDTLYYFPRAREIYDGHSPVDMHFSDYKDTAWFIFPLLPQVVTAGFIWLNAGDVGAAVIGLIFVFGIINFLCFYAVGRVVLRSRLWAVLLASISTMTHAALRIPEAFYDKGVALDIVANMIPILRRPAGELSLVRIDDPLLTMPLYLISFLLLHRFWQRPDTRRALAFGAALGVLTYVYFYYWVMILAIALIAFLYALAMGCRNGSYAGLKPWGTCAAVFGLFFVPHIVNFFLFRSLPGAADYIARKGVETGWGFRTSVYPDYLFYAALGTAAFFLLRRRRPDASEPTVSFSFVAVLLAAMVLLWNTQAIIGFNMEPFHWWKTFAPLLLILTSVVVKEASDRWIYGDGSRRVLYTAMVLLCIFIFAKKTLNAAAFIRPAPDVVRSYSLLASLEKSYEWIRNNLPPEATIISHSLGTSLDLTIYTSANPFFAHPLNTLAPTAMLEKRFAEAHNIMGASADDMTARISGPPFAVPADICPEPCAYDPDRMRDRTAFSFEYRPHETLYAALFNPRLTFDSMRKVSSAPIPPERIRAMREHYDAYRMEPDAFPEHTYLYIGPREQLLSRGRVPAYPEFTVVFANEDVRILRVR</sequence>
<feature type="transmembrane region" description="Helical" evidence="1">
    <location>
        <begin position="6"/>
        <end position="26"/>
    </location>
</feature>
<reference evidence="2 3" key="1">
    <citation type="journal article" date="2016" name="Nat. Commun.">
        <title>Thousands of microbial genomes shed light on interconnected biogeochemical processes in an aquifer system.</title>
        <authorList>
            <person name="Anantharaman K."/>
            <person name="Brown C.T."/>
            <person name="Hug L.A."/>
            <person name="Sharon I."/>
            <person name="Castelle C.J."/>
            <person name="Probst A.J."/>
            <person name="Thomas B.C."/>
            <person name="Singh A."/>
            <person name="Wilkins M.J."/>
            <person name="Karaoz U."/>
            <person name="Brodie E.L."/>
            <person name="Williams K.H."/>
            <person name="Hubbard S.S."/>
            <person name="Banfield J.F."/>
        </authorList>
    </citation>
    <scope>NUCLEOTIDE SEQUENCE [LARGE SCALE GENOMIC DNA]</scope>
</reference>
<keyword evidence="1" id="KW-1133">Transmembrane helix</keyword>
<evidence type="ECO:0000313" key="2">
    <source>
        <dbReference type="EMBL" id="OHA03177.1"/>
    </source>
</evidence>
<feature type="transmembrane region" description="Helical" evidence="1">
    <location>
        <begin position="228"/>
        <end position="249"/>
    </location>
</feature>
<gene>
    <name evidence="2" type="ORF">A3C92_03900</name>
</gene>
<evidence type="ECO:0000313" key="3">
    <source>
        <dbReference type="Proteomes" id="UP000177177"/>
    </source>
</evidence>
<feature type="transmembrane region" description="Helical" evidence="1">
    <location>
        <begin position="261"/>
        <end position="284"/>
    </location>
</feature>
<evidence type="ECO:0000256" key="1">
    <source>
        <dbReference type="SAM" id="Phobius"/>
    </source>
</evidence>
<name>A0A1G2KUP6_9BACT</name>
<keyword evidence="1" id="KW-0472">Membrane</keyword>